<feature type="compositionally biased region" description="Polar residues" evidence="1">
    <location>
        <begin position="28"/>
        <end position="46"/>
    </location>
</feature>
<gene>
    <name evidence="2" type="ORF">GTHE00462_LOCUS24803</name>
</gene>
<proteinExistence type="predicted"/>
<name>A0A7S4NZJ0_GUITH</name>
<dbReference type="EMBL" id="HBKN01031874">
    <property type="protein sequence ID" value="CAE2316946.1"/>
    <property type="molecule type" value="Transcribed_RNA"/>
</dbReference>
<evidence type="ECO:0000313" key="2">
    <source>
        <dbReference type="EMBL" id="CAE2316946.1"/>
    </source>
</evidence>
<sequence>MDEVHRPCQSGLAEERMSRYDRFDDELSSPSTTDDSVDESNVQNIGQDSSSALHTILPLISKLNLNLKSPFEPKTIQTERRYKEHASNMGTQSALRANTHRSTMETMPSHLYHPKRPAKVLYFHKNMRSVDRANRVAPVARIQATVFEPPAYQSFLLSQSTLSKLGGYNALTVHFCHRACISTARCKATQPLHYMDMACIRQRAQEILGGDGGNHHRKHLHLEQNVRHQQPFRRGIGVMCIRPCESHA</sequence>
<organism evidence="2">
    <name type="scientific">Guillardia theta</name>
    <name type="common">Cryptophyte</name>
    <name type="synonym">Cryptomonas phi</name>
    <dbReference type="NCBI Taxonomy" id="55529"/>
    <lineage>
        <taxon>Eukaryota</taxon>
        <taxon>Cryptophyceae</taxon>
        <taxon>Pyrenomonadales</taxon>
        <taxon>Geminigeraceae</taxon>
        <taxon>Guillardia</taxon>
    </lineage>
</organism>
<feature type="compositionally biased region" description="Basic and acidic residues" evidence="1">
    <location>
        <begin position="13"/>
        <end position="22"/>
    </location>
</feature>
<evidence type="ECO:0000256" key="1">
    <source>
        <dbReference type="SAM" id="MobiDB-lite"/>
    </source>
</evidence>
<dbReference type="AlphaFoldDB" id="A0A7S4NZJ0"/>
<reference evidence="2" key="1">
    <citation type="submission" date="2021-01" db="EMBL/GenBank/DDBJ databases">
        <authorList>
            <person name="Corre E."/>
            <person name="Pelletier E."/>
            <person name="Niang G."/>
            <person name="Scheremetjew M."/>
            <person name="Finn R."/>
            <person name="Kale V."/>
            <person name="Holt S."/>
            <person name="Cochrane G."/>
            <person name="Meng A."/>
            <person name="Brown T."/>
            <person name="Cohen L."/>
        </authorList>
    </citation>
    <scope>NUCLEOTIDE SEQUENCE</scope>
    <source>
        <strain evidence="2">CCMP 2712</strain>
    </source>
</reference>
<feature type="region of interest" description="Disordered" evidence="1">
    <location>
        <begin position="1"/>
        <end position="46"/>
    </location>
</feature>
<accession>A0A7S4NZJ0</accession>
<protein>
    <submittedName>
        <fullName evidence="2">Uncharacterized protein</fullName>
    </submittedName>
</protein>